<dbReference type="PANTHER" id="PTHR32089:SF112">
    <property type="entry name" value="LYSOZYME-LIKE PROTEIN-RELATED"/>
    <property type="match status" value="1"/>
</dbReference>
<evidence type="ECO:0000259" key="9">
    <source>
        <dbReference type="PROSITE" id="PS50885"/>
    </source>
</evidence>
<dbReference type="Pfam" id="PF00015">
    <property type="entry name" value="MCPsignal"/>
    <property type="match status" value="1"/>
</dbReference>
<evidence type="ECO:0000256" key="7">
    <source>
        <dbReference type="SAM" id="Phobius"/>
    </source>
</evidence>
<evidence type="ECO:0000256" key="4">
    <source>
        <dbReference type="ARBA" id="ARBA00023224"/>
    </source>
</evidence>
<evidence type="ECO:0000256" key="2">
    <source>
        <dbReference type="ARBA" id="ARBA00022475"/>
    </source>
</evidence>
<dbReference type="EMBL" id="CP137624">
    <property type="protein sequence ID" value="WPK10504.1"/>
    <property type="molecule type" value="Genomic_DNA"/>
</dbReference>
<evidence type="ECO:0000259" key="8">
    <source>
        <dbReference type="PROSITE" id="PS50111"/>
    </source>
</evidence>
<keyword evidence="4 6" id="KW-0807">Transducer</keyword>
<proteinExistence type="inferred from homology"/>
<comment type="similarity">
    <text evidence="5">Belongs to the methyl-accepting chemotaxis (MCP) protein family.</text>
</comment>
<evidence type="ECO:0000256" key="1">
    <source>
        <dbReference type="ARBA" id="ARBA00004236"/>
    </source>
</evidence>
<dbReference type="InterPro" id="IPR004089">
    <property type="entry name" value="MCPsignal_dom"/>
</dbReference>
<dbReference type="Pfam" id="PF00672">
    <property type="entry name" value="HAMP"/>
    <property type="match status" value="1"/>
</dbReference>
<dbReference type="PANTHER" id="PTHR32089">
    <property type="entry name" value="METHYL-ACCEPTING CHEMOTAXIS PROTEIN MCPB"/>
    <property type="match status" value="1"/>
</dbReference>
<evidence type="ECO:0000313" key="10">
    <source>
        <dbReference type="EMBL" id="WPK10504.1"/>
    </source>
</evidence>
<keyword evidence="2" id="KW-1003">Cell membrane</keyword>
<evidence type="ECO:0000256" key="6">
    <source>
        <dbReference type="PROSITE-ProRule" id="PRU00284"/>
    </source>
</evidence>
<dbReference type="SUPFAM" id="SSF58104">
    <property type="entry name" value="Methyl-accepting chemotaxis protein (MCP) signaling domain"/>
    <property type="match status" value="1"/>
</dbReference>
<organism evidence="10 11">
    <name type="scientific">Lysinibacillus louembei</name>
    <dbReference type="NCBI Taxonomy" id="1470088"/>
    <lineage>
        <taxon>Bacteria</taxon>
        <taxon>Bacillati</taxon>
        <taxon>Bacillota</taxon>
        <taxon>Bacilli</taxon>
        <taxon>Bacillales</taxon>
        <taxon>Bacillaceae</taxon>
        <taxon>Lysinibacillus</taxon>
    </lineage>
</organism>
<dbReference type="RefSeq" id="WP_319835730.1">
    <property type="nucleotide sequence ID" value="NZ_CP137624.1"/>
</dbReference>
<dbReference type="InterPro" id="IPR004090">
    <property type="entry name" value="Chemotax_Me-accpt_rcpt"/>
</dbReference>
<evidence type="ECO:0000313" key="11">
    <source>
        <dbReference type="Proteomes" id="UP001322664"/>
    </source>
</evidence>
<dbReference type="PROSITE" id="PS50111">
    <property type="entry name" value="CHEMOTAXIS_TRANSDUC_2"/>
    <property type="match status" value="1"/>
</dbReference>
<dbReference type="CDD" id="cd06225">
    <property type="entry name" value="HAMP"/>
    <property type="match status" value="1"/>
</dbReference>
<sequence>MKFKTLRAKILFGFSIVLLIVAIQSIYVVYEGIKMNDEIGEMIQTELELSIYDQHLANSVSARIAAARGYVLSGDQTFKDRFHEYTELSLANEQAAHQIMASEKLEEFSARAKAWREHVEKNVFAIYDSGDKERAIANLMSSATEAREIQLGFEELAAGREETVRQTGAGLEQDNARINTITTIAAIVVIALALVIAFYTATVISSPVKRVSERVQRIADGDLTDNALKVLSQDEVGQLTVATNALSEKLHSMLRQIQSVSNEVASHSEELLQSAVEVKEGTTQVALTMNEIAEGTEAQASNASDLASHMDDFVASARAADNNGDDAKGHSDSVLALATTGRTLMEASTQQMSKIDHIVHDAVVKVEGLNNKTQAISQLVLVINDIANQTNLLALNAAIEAARAGELGKGFAVVADEVRKLAEQVSVSVVDISQIVEEIVEETGDVTDSLKSSYGEVQSGTTKIAETNETFNHIEQAIFAMSANIATVSQNLEQIVENSTSINKAVDEIAAVAEQSAAGVEQTSATMQQTTSTMEEVANSSNELAKMAEELNKHIQQFKL</sequence>
<dbReference type="SMART" id="SM00304">
    <property type="entry name" value="HAMP"/>
    <property type="match status" value="1"/>
</dbReference>
<keyword evidence="3 7" id="KW-0472">Membrane</keyword>
<gene>
    <name evidence="10" type="ORF">R6U77_11470</name>
</gene>
<evidence type="ECO:0000256" key="5">
    <source>
        <dbReference type="ARBA" id="ARBA00029447"/>
    </source>
</evidence>
<feature type="transmembrane region" description="Helical" evidence="7">
    <location>
        <begin position="184"/>
        <end position="204"/>
    </location>
</feature>
<comment type="subcellular location">
    <subcellularLocation>
        <location evidence="1">Cell membrane</location>
    </subcellularLocation>
</comment>
<keyword evidence="11" id="KW-1185">Reference proteome</keyword>
<name>A0ABZ0RTU7_9BACI</name>
<dbReference type="InterPro" id="IPR003660">
    <property type="entry name" value="HAMP_dom"/>
</dbReference>
<keyword evidence="7" id="KW-1133">Transmembrane helix</keyword>
<protein>
    <submittedName>
        <fullName evidence="10">Methyl-accepting chemotaxis protein</fullName>
    </submittedName>
</protein>
<reference evidence="10 11" key="1">
    <citation type="submission" date="2023-09" db="EMBL/GenBank/DDBJ databases">
        <authorList>
            <person name="Page C.A."/>
            <person name="Perez-Diaz I.M."/>
        </authorList>
    </citation>
    <scope>NUCLEOTIDE SEQUENCE [LARGE SCALE GENOMIC DNA]</scope>
    <source>
        <strain evidence="10 11">Ll15</strain>
    </source>
</reference>
<dbReference type="Proteomes" id="UP001322664">
    <property type="component" value="Chromosome"/>
</dbReference>
<dbReference type="PROSITE" id="PS50885">
    <property type="entry name" value="HAMP"/>
    <property type="match status" value="1"/>
</dbReference>
<evidence type="ECO:0000256" key="3">
    <source>
        <dbReference type="ARBA" id="ARBA00023136"/>
    </source>
</evidence>
<dbReference type="Gene3D" id="1.10.287.950">
    <property type="entry name" value="Methyl-accepting chemotaxis protein"/>
    <property type="match status" value="1"/>
</dbReference>
<dbReference type="PRINTS" id="PR00260">
    <property type="entry name" value="CHEMTRNSDUCR"/>
</dbReference>
<feature type="domain" description="HAMP" evidence="9">
    <location>
        <begin position="202"/>
        <end position="255"/>
    </location>
</feature>
<feature type="domain" description="Methyl-accepting transducer" evidence="8">
    <location>
        <begin position="274"/>
        <end position="524"/>
    </location>
</feature>
<accession>A0ABZ0RTU7</accession>
<dbReference type="SMART" id="SM00283">
    <property type="entry name" value="MA"/>
    <property type="match status" value="1"/>
</dbReference>
<keyword evidence="7" id="KW-0812">Transmembrane</keyword>